<evidence type="ECO:0000256" key="1">
    <source>
        <dbReference type="SAM" id="MobiDB-lite"/>
    </source>
</evidence>
<proteinExistence type="predicted"/>
<dbReference type="Proteomes" id="UP000075714">
    <property type="component" value="Unassembled WGS sequence"/>
</dbReference>
<evidence type="ECO:0008006" key="4">
    <source>
        <dbReference type="Google" id="ProtNLM"/>
    </source>
</evidence>
<sequence>MLEAATPKPISHGLPGLSSPPDDLADLSSDEGWRTVRDDELRLQHRHLPERGAHAFRATCELDAPVEHLVAMAREIDLYPTWNKYVTTANILQRRNETDVTFYMTVWVPWPISQVGLCSDAVGTDVLAEEGRFVIMLCSPKKGAIELPEAAKGHRKIRLQRPTCMVFTPLPPSTPGGKPRTLAQVMVVLDPGIRHLPCFIMTFVLKILCPFIYNAVKKVLASAFRTPDSPLPQRIGQRAELYEIVRQRAQEALAAMMHRNG</sequence>
<name>A0A150GGQ4_GONPE</name>
<dbReference type="OrthoDB" id="539925at2759"/>
<dbReference type="InterPro" id="IPR023393">
    <property type="entry name" value="START-like_dom_sf"/>
</dbReference>
<reference evidence="3" key="1">
    <citation type="journal article" date="2016" name="Nat. Commun.">
        <title>The Gonium pectorale genome demonstrates co-option of cell cycle regulation during the evolution of multicellularity.</title>
        <authorList>
            <person name="Hanschen E.R."/>
            <person name="Marriage T.N."/>
            <person name="Ferris P.J."/>
            <person name="Hamaji T."/>
            <person name="Toyoda A."/>
            <person name="Fujiyama A."/>
            <person name="Neme R."/>
            <person name="Noguchi H."/>
            <person name="Minakuchi Y."/>
            <person name="Suzuki M."/>
            <person name="Kawai-Toyooka H."/>
            <person name="Smith D.R."/>
            <person name="Sparks H."/>
            <person name="Anderson J."/>
            <person name="Bakaric R."/>
            <person name="Luria V."/>
            <person name="Karger A."/>
            <person name="Kirschner M.W."/>
            <person name="Durand P.M."/>
            <person name="Michod R.E."/>
            <person name="Nozaki H."/>
            <person name="Olson B.J."/>
        </authorList>
    </citation>
    <scope>NUCLEOTIDE SEQUENCE [LARGE SCALE GENOMIC DNA]</scope>
    <source>
        <strain evidence="3">NIES-2863</strain>
    </source>
</reference>
<gene>
    <name evidence="2" type="ORF">GPECTOR_25g389</name>
</gene>
<accession>A0A150GGQ4</accession>
<feature type="compositionally biased region" description="Low complexity" evidence="1">
    <location>
        <begin position="13"/>
        <end position="22"/>
    </location>
</feature>
<dbReference type="Gene3D" id="3.30.530.20">
    <property type="match status" value="1"/>
</dbReference>
<dbReference type="EMBL" id="LSYV01000026">
    <property type="protein sequence ID" value="KXZ48805.1"/>
    <property type="molecule type" value="Genomic_DNA"/>
</dbReference>
<organism evidence="2 3">
    <name type="scientific">Gonium pectorale</name>
    <name type="common">Green alga</name>
    <dbReference type="NCBI Taxonomy" id="33097"/>
    <lineage>
        <taxon>Eukaryota</taxon>
        <taxon>Viridiplantae</taxon>
        <taxon>Chlorophyta</taxon>
        <taxon>core chlorophytes</taxon>
        <taxon>Chlorophyceae</taxon>
        <taxon>CS clade</taxon>
        <taxon>Chlamydomonadales</taxon>
        <taxon>Volvocaceae</taxon>
        <taxon>Gonium</taxon>
    </lineage>
</organism>
<protein>
    <recommendedName>
        <fullName evidence="4">START domain-containing protein</fullName>
    </recommendedName>
</protein>
<dbReference type="SUPFAM" id="SSF55961">
    <property type="entry name" value="Bet v1-like"/>
    <property type="match status" value="1"/>
</dbReference>
<evidence type="ECO:0000313" key="2">
    <source>
        <dbReference type="EMBL" id="KXZ48805.1"/>
    </source>
</evidence>
<dbReference type="AlphaFoldDB" id="A0A150GGQ4"/>
<feature type="region of interest" description="Disordered" evidence="1">
    <location>
        <begin position="1"/>
        <end position="29"/>
    </location>
</feature>
<keyword evidence="3" id="KW-1185">Reference proteome</keyword>
<dbReference type="STRING" id="33097.A0A150GGQ4"/>
<comment type="caution">
    <text evidence="2">The sequence shown here is derived from an EMBL/GenBank/DDBJ whole genome shotgun (WGS) entry which is preliminary data.</text>
</comment>
<evidence type="ECO:0000313" key="3">
    <source>
        <dbReference type="Proteomes" id="UP000075714"/>
    </source>
</evidence>